<comment type="caution">
    <text evidence="5">The sequence shown here is derived from an EMBL/GenBank/DDBJ whole genome shotgun (WGS) entry which is preliminary data.</text>
</comment>
<gene>
    <name evidence="5" type="ORF">FWJ32_01925</name>
</gene>
<dbReference type="Proteomes" id="UP000322976">
    <property type="component" value="Unassembled WGS sequence"/>
</dbReference>
<dbReference type="PANTHER" id="PTHR30061">
    <property type="entry name" value="MALTOSE-BINDING PERIPLASMIC PROTEIN"/>
    <property type="match status" value="1"/>
</dbReference>
<dbReference type="InterPro" id="IPR006059">
    <property type="entry name" value="SBP"/>
</dbReference>
<dbReference type="PANTHER" id="PTHR30061:SF50">
    <property type="entry name" value="MALTOSE_MALTODEXTRIN-BINDING PERIPLASMIC PROTEIN"/>
    <property type="match status" value="1"/>
</dbReference>
<evidence type="ECO:0000256" key="2">
    <source>
        <dbReference type="ARBA" id="ARBA00022448"/>
    </source>
</evidence>
<evidence type="ECO:0000313" key="6">
    <source>
        <dbReference type="Proteomes" id="UP000322976"/>
    </source>
</evidence>
<keyword evidence="4" id="KW-1133">Transmembrane helix</keyword>
<protein>
    <submittedName>
        <fullName evidence="5">Carbohydrate ABC transporter substrate-binding protein</fullName>
    </submittedName>
</protein>
<organism evidence="5 6">
    <name type="scientific">Calorimonas adulescens</name>
    <dbReference type="NCBI Taxonomy" id="2606906"/>
    <lineage>
        <taxon>Bacteria</taxon>
        <taxon>Bacillati</taxon>
        <taxon>Bacillota</taxon>
        <taxon>Clostridia</taxon>
        <taxon>Thermoanaerobacterales</taxon>
        <taxon>Thermoanaerobacteraceae</taxon>
        <taxon>Calorimonas</taxon>
    </lineage>
</organism>
<evidence type="ECO:0000256" key="4">
    <source>
        <dbReference type="SAM" id="Phobius"/>
    </source>
</evidence>
<dbReference type="GO" id="GO:0055052">
    <property type="term" value="C:ATP-binding cassette (ABC) transporter complex, substrate-binding subunit-containing"/>
    <property type="evidence" value="ECO:0007669"/>
    <property type="project" value="TreeGrafter"/>
</dbReference>
<evidence type="ECO:0000256" key="3">
    <source>
        <dbReference type="ARBA" id="ARBA00022729"/>
    </source>
</evidence>
<name>A0A5D8QEW1_9THEO</name>
<dbReference type="AlphaFoldDB" id="A0A5D8QEW1"/>
<dbReference type="Pfam" id="PF13416">
    <property type="entry name" value="SBP_bac_8"/>
    <property type="match status" value="1"/>
</dbReference>
<dbReference type="GO" id="GO:0015768">
    <property type="term" value="P:maltose transport"/>
    <property type="evidence" value="ECO:0007669"/>
    <property type="project" value="TreeGrafter"/>
</dbReference>
<keyword evidence="4" id="KW-0812">Transmembrane</keyword>
<keyword evidence="3" id="KW-0732">Signal</keyword>
<evidence type="ECO:0000256" key="1">
    <source>
        <dbReference type="ARBA" id="ARBA00008520"/>
    </source>
</evidence>
<dbReference type="Gene3D" id="3.40.190.10">
    <property type="entry name" value="Periplasmic binding protein-like II"/>
    <property type="match status" value="1"/>
</dbReference>
<keyword evidence="2" id="KW-0813">Transport</keyword>
<reference evidence="5 6" key="1">
    <citation type="submission" date="2019-08" db="EMBL/GenBank/DDBJ databases">
        <title>Calorimonas adulescens gen. nov., sp. nov., an anaerobic thermophilic bacterium from Sakhalin hot spring.</title>
        <authorList>
            <person name="Khomyakova M.A."/>
            <person name="Merkel A.Y."/>
            <person name="Novikov A."/>
            <person name="Bonch-Osmolovskaya E.A."/>
            <person name="Slobodkin A.I."/>
        </authorList>
    </citation>
    <scope>NUCLEOTIDE SEQUENCE [LARGE SCALE GENOMIC DNA]</scope>
    <source>
        <strain evidence="5 6">A05MB</strain>
    </source>
</reference>
<comment type="similarity">
    <text evidence="1">Belongs to the bacterial solute-binding protein 1 family.</text>
</comment>
<dbReference type="GO" id="GO:1901982">
    <property type="term" value="F:maltose binding"/>
    <property type="evidence" value="ECO:0007669"/>
    <property type="project" value="TreeGrafter"/>
</dbReference>
<evidence type="ECO:0000313" key="5">
    <source>
        <dbReference type="EMBL" id="TZE83105.1"/>
    </source>
</evidence>
<accession>A0A5D8QEW1</accession>
<sequence>MMIMLKRPFILFFSLLLITFLIYWPFYYNLYKESIENPQENETKYKGIITMVDFPHPTAADPGGFSWIREEISRFQRQNPGVVIDLVPLNYRDGYARLESAVRTGVYPDIAPVGGNYWYISSGALEPLNKYINNKDDYREDVIEQVSKDGNIYGIPWAITSDILYVNRDIASNYGLNDIKDLNAATFKNLLESIDRANASRKKENVYALGGYIDIDDYTLLPFLFNDGKIFNDDGTPDFEEIKEGLRFFADLKERELLTRDFGVVDKTKAWDGFLEDNDTVMMPYHLTGILKLKGKTSGHYDAVAYPVQSPATKMVIAYSVFKQDDPEKMEAIMMFLDQITSKNKQERIRDFNLLPVYKGSEGLYKDDELMGRVQEIVDNTAYLPKNESMEALDEILKTHLRQVVLGYENVDEAAAEIEREYKEYISASS</sequence>
<feature type="transmembrane region" description="Helical" evidence="4">
    <location>
        <begin position="9"/>
        <end position="28"/>
    </location>
</feature>
<dbReference type="SUPFAM" id="SSF53850">
    <property type="entry name" value="Periplasmic binding protein-like II"/>
    <property type="match status" value="1"/>
</dbReference>
<dbReference type="EMBL" id="VTPS01000002">
    <property type="protein sequence ID" value="TZE83105.1"/>
    <property type="molecule type" value="Genomic_DNA"/>
</dbReference>
<keyword evidence="6" id="KW-1185">Reference proteome</keyword>
<proteinExistence type="inferred from homology"/>
<keyword evidence="4" id="KW-0472">Membrane</keyword>
<dbReference type="GO" id="GO:0042956">
    <property type="term" value="P:maltodextrin transmembrane transport"/>
    <property type="evidence" value="ECO:0007669"/>
    <property type="project" value="TreeGrafter"/>
</dbReference>